<name>A0AAX0UBJ0_BURPE</name>
<dbReference type="Proteomes" id="UP000231878">
    <property type="component" value="Unassembled WGS sequence"/>
</dbReference>
<accession>A0AAX0UBJ0</accession>
<protein>
    <submittedName>
        <fullName evidence="1">Uncharacterized protein</fullName>
    </submittedName>
</protein>
<evidence type="ECO:0000313" key="1">
    <source>
        <dbReference type="EMBL" id="PJO66003.1"/>
    </source>
</evidence>
<gene>
    <name evidence="1" type="ORF">CWD88_12855</name>
</gene>
<organism evidence="1 2">
    <name type="scientific">Burkholderia pseudomallei</name>
    <name type="common">Pseudomonas pseudomallei</name>
    <dbReference type="NCBI Taxonomy" id="28450"/>
    <lineage>
        <taxon>Bacteria</taxon>
        <taxon>Pseudomonadati</taxon>
        <taxon>Pseudomonadota</taxon>
        <taxon>Betaproteobacteria</taxon>
        <taxon>Burkholderiales</taxon>
        <taxon>Burkholderiaceae</taxon>
        <taxon>Burkholderia</taxon>
        <taxon>pseudomallei group</taxon>
    </lineage>
</organism>
<dbReference type="AlphaFoldDB" id="A0AAX0UBJ0"/>
<comment type="caution">
    <text evidence="1">The sequence shown here is derived from an EMBL/GenBank/DDBJ whole genome shotgun (WGS) entry which is preliminary data.</text>
</comment>
<reference evidence="1 2" key="1">
    <citation type="submission" date="2017-11" db="EMBL/GenBank/DDBJ databases">
        <title>Molecular characterization of Burkholderia pseudomallei and closely related isolates from Vietnam.</title>
        <authorList>
            <person name="Ustinov D.V."/>
            <person name="Antonov A.S."/>
            <person name="Avdusheva E.F."/>
            <person name="Shpak I.M."/>
            <person name="Zakharova I.B."/>
            <person name="Thi L.A."/>
            <person name="Teteryatnikova N."/>
            <person name="Lopasteyskaya Y.A."/>
            <person name="Kuzyutina J.A."/>
            <person name="Ngo T.N."/>
            <person name="Victorov D.V."/>
        </authorList>
    </citation>
    <scope>NUCLEOTIDE SEQUENCE [LARGE SCALE GENOMIC DNA]</scope>
    <source>
        <strain evidence="1 2">V1512</strain>
    </source>
</reference>
<evidence type="ECO:0000313" key="2">
    <source>
        <dbReference type="Proteomes" id="UP000231878"/>
    </source>
</evidence>
<proteinExistence type="predicted"/>
<dbReference type="EMBL" id="PHRB01000010">
    <property type="protein sequence ID" value="PJO66003.1"/>
    <property type="molecule type" value="Genomic_DNA"/>
</dbReference>
<sequence length="49" mass="5569">MVRHRSKFINTFNGMPNGMLNAPAVAFRMSGVVRRIVSHRRRSGEAAKR</sequence>